<evidence type="ECO:0000313" key="4">
    <source>
        <dbReference type="EMBL" id="MBA9087264.1"/>
    </source>
</evidence>
<dbReference type="InterPro" id="IPR027417">
    <property type="entry name" value="P-loop_NTPase"/>
</dbReference>
<proteinExistence type="predicted"/>
<name>A0A7W3SW35_9BACL</name>
<dbReference type="Pfam" id="PF13643">
    <property type="entry name" value="DUF4145"/>
    <property type="match status" value="1"/>
</dbReference>
<dbReference type="PANTHER" id="PTHR47396:SF1">
    <property type="entry name" value="ATP-DEPENDENT HELICASE IRC3-RELATED"/>
    <property type="match status" value="1"/>
</dbReference>
<dbReference type="SUPFAM" id="SSF52540">
    <property type="entry name" value="P-loop containing nucleoside triphosphate hydrolases"/>
    <property type="match status" value="2"/>
</dbReference>
<feature type="domain" description="Helicase C-terminal" evidence="3">
    <location>
        <begin position="593"/>
        <end position="762"/>
    </location>
</feature>
<dbReference type="InterPro" id="IPR013670">
    <property type="entry name" value="EcoEI_R_C_dom"/>
</dbReference>
<dbReference type="GO" id="GO:0009035">
    <property type="term" value="F:type I site-specific deoxyribonuclease activity"/>
    <property type="evidence" value="ECO:0007669"/>
    <property type="project" value="UniProtKB-EC"/>
</dbReference>
<comment type="caution">
    <text evidence="4">The sequence shown here is derived from an EMBL/GenBank/DDBJ whole genome shotgun (WGS) entry which is preliminary data.</text>
</comment>
<keyword evidence="4" id="KW-0378">Hydrolase</keyword>
<dbReference type="CDD" id="cd18032">
    <property type="entry name" value="DEXHc_RE_I_III_res"/>
    <property type="match status" value="1"/>
</dbReference>
<dbReference type="InterPro" id="IPR050742">
    <property type="entry name" value="Helicase_Restrict-Modif_Enz"/>
</dbReference>
<dbReference type="PROSITE" id="PS51192">
    <property type="entry name" value="HELICASE_ATP_BIND_1"/>
    <property type="match status" value="1"/>
</dbReference>
<dbReference type="AlphaFoldDB" id="A0A7W3SW35"/>
<dbReference type="Pfam" id="PF08463">
    <property type="entry name" value="EcoEI_R_C"/>
    <property type="match status" value="1"/>
</dbReference>
<dbReference type="Pfam" id="PF04851">
    <property type="entry name" value="ResIII"/>
    <property type="match status" value="1"/>
</dbReference>
<keyword evidence="1" id="KW-0175">Coiled coil</keyword>
<dbReference type="InterPro" id="IPR025285">
    <property type="entry name" value="DUF4145"/>
</dbReference>
<sequence length="1116" mass="129281">MSTNFDFLKDKDTFKSFADSAIEAEKSLLVSPATCAILARRALELAIKWVYTFDNELTIPYQDNVSSLIHEPTFRQIIDPQLFPLMKYIIKLGNTAVHTNAPIARDEAILSIRNLHEVVRWIDYCYADEYTCPEFDEQLLHTGEEKRTRPQELQDLYEKLSSKDQRLEELRKENESLRESMTAQRIASTENYDFEVDALSEAETRSKFIDLELKLAGWEMRRDCITEVPVEGMPNATGTGFVDYVLYGNNGRPLAVIEAKKTGKDPIVGSQQAKLYADCLQNQTGQRPIIFTTNGFEINLLDDVEGYPQRRVSGFFTKDELQLMVDRRSSKVPFAAVDIDENITNRYYQKQAVMDVCHAITKKQRKMLLVMATGSGKTRTAISLVDVLMRHNVVKNILFLADRRTLVKQAKQNFSNLLPSLTLCNLLENKDNPEQSRMIFSTYPTMMNAIDETKRQDGKKLFTPGHFDLIIVDESHRSIYKKYGDIFEYYDAMLLGLTATPKDEIDKNTYSIFELENGVPTFAYELEKAVEDEYLVDYQVLEKKTKIMEDGIHYDELSDEEKEEFEKTFDDDETVDDSIANTAINEWLFNANTIDLVLDELMEKGLRVEGGDKLGKTIIFAKSSRHAQAIVERFHKRYSEYGNHFIKQIDYSINYVDSLIDDFSTKEKLPQIAVSVDMLDTGVDIPEVLNLVIFKKVRSKSKFWQMIGRGTRLCKDLLGVGLDKEKFLIFDFCNNFEFFRANPKGLEGEIGASLTEKLFHVKIDIVRELQHLKYQEEQEYIQYRDELLRDLLSTVRDLNDENFRVKLKQRYVEIYKNKDSWQSLNAASVSELKEHIAPLITPLQDDELAKRFDLLIFTVDLAYLQQKNATRPIRSIVQTAEELSKIGNVPKVMEKKYIIEKVQTDEFWQQADVLELEEVRIALRDLIKLIEKSKQRIYYTNFKDQIIETRESGAIYNTNNLKDYKKKVEHYLKEHKDELAIYKLRNNKQLTAVDLQTLERILWEELGSRSEYEKEFGNTPVSKLVRKMVGLDRAAANEAFSVFLSEEKLNATQIRFVKLIVDYIVANGMIEDNRIFMEEPFRSLGSITSLFKDNMNDARELMNVISVINKNSELVV</sequence>
<dbReference type="InterPro" id="IPR014001">
    <property type="entry name" value="Helicase_ATP-bd"/>
</dbReference>
<dbReference type="PANTHER" id="PTHR47396">
    <property type="entry name" value="TYPE I RESTRICTION ENZYME ECOKI R PROTEIN"/>
    <property type="match status" value="1"/>
</dbReference>
<dbReference type="Pfam" id="PF00271">
    <property type="entry name" value="Helicase_C"/>
    <property type="match status" value="1"/>
</dbReference>
<dbReference type="GO" id="GO:0003677">
    <property type="term" value="F:DNA binding"/>
    <property type="evidence" value="ECO:0007669"/>
    <property type="project" value="UniProtKB-KW"/>
</dbReference>
<dbReference type="Proteomes" id="UP000567067">
    <property type="component" value="Unassembled WGS sequence"/>
</dbReference>
<gene>
    <name evidence="4" type="ORF">FHR92_003748</name>
</gene>
<protein>
    <submittedName>
        <fullName evidence="4">Type I restriction enzyme R subunit</fullName>
        <ecNumber evidence="4">3.1.21.3</ecNumber>
    </submittedName>
</protein>
<reference evidence="4 5" key="1">
    <citation type="submission" date="2020-08" db="EMBL/GenBank/DDBJ databases">
        <title>Genomic Encyclopedia of Type Strains, Phase III (KMG-III): the genomes of soil and plant-associated and newly described type strains.</title>
        <authorList>
            <person name="Whitman W."/>
        </authorList>
    </citation>
    <scope>NUCLEOTIDE SEQUENCE [LARGE SCALE GENOMIC DNA]</scope>
    <source>
        <strain evidence="4 5">CECT 8693</strain>
    </source>
</reference>
<dbReference type="GO" id="GO:0009307">
    <property type="term" value="P:DNA restriction-modification system"/>
    <property type="evidence" value="ECO:0007669"/>
    <property type="project" value="UniProtKB-KW"/>
</dbReference>
<dbReference type="EMBL" id="JACJIP010000028">
    <property type="protein sequence ID" value="MBA9087264.1"/>
    <property type="molecule type" value="Genomic_DNA"/>
</dbReference>
<dbReference type="CDD" id="cd18799">
    <property type="entry name" value="SF2_C_EcoAI-like"/>
    <property type="match status" value="1"/>
</dbReference>
<dbReference type="InterPro" id="IPR006935">
    <property type="entry name" value="Helicase/UvrB_N"/>
</dbReference>
<organism evidence="4 5">
    <name type="scientific">Fontibacillus solani</name>
    <dbReference type="NCBI Taxonomy" id="1572857"/>
    <lineage>
        <taxon>Bacteria</taxon>
        <taxon>Bacillati</taxon>
        <taxon>Bacillota</taxon>
        <taxon>Bacilli</taxon>
        <taxon>Bacillales</taxon>
        <taxon>Paenibacillaceae</taxon>
        <taxon>Fontibacillus</taxon>
    </lineage>
</organism>
<dbReference type="SMART" id="SM00487">
    <property type="entry name" value="DEXDc"/>
    <property type="match status" value="1"/>
</dbReference>
<feature type="domain" description="Helicase ATP-binding" evidence="2">
    <location>
        <begin position="358"/>
        <end position="519"/>
    </location>
</feature>
<dbReference type="PROSITE" id="PS51194">
    <property type="entry name" value="HELICASE_CTER"/>
    <property type="match status" value="1"/>
</dbReference>
<dbReference type="GO" id="GO:0005829">
    <property type="term" value="C:cytosol"/>
    <property type="evidence" value="ECO:0007669"/>
    <property type="project" value="TreeGrafter"/>
</dbReference>
<evidence type="ECO:0000313" key="5">
    <source>
        <dbReference type="Proteomes" id="UP000567067"/>
    </source>
</evidence>
<dbReference type="InterPro" id="IPR007409">
    <property type="entry name" value="Restrct_endonuc_type1_HsdR_N"/>
</dbReference>
<dbReference type="EC" id="3.1.21.3" evidence="4"/>
<accession>A0A7W3SW35</accession>
<dbReference type="RefSeq" id="WP_182538080.1">
    <property type="nucleotide sequence ID" value="NZ_JACJIP010000028.1"/>
</dbReference>
<keyword evidence="5" id="KW-1185">Reference proteome</keyword>
<evidence type="ECO:0000259" key="2">
    <source>
        <dbReference type="PROSITE" id="PS51192"/>
    </source>
</evidence>
<dbReference type="InterPro" id="IPR001650">
    <property type="entry name" value="Helicase_C-like"/>
</dbReference>
<dbReference type="Gene3D" id="3.90.1570.30">
    <property type="match status" value="1"/>
</dbReference>
<dbReference type="Gene3D" id="3.40.50.300">
    <property type="entry name" value="P-loop containing nucleotide triphosphate hydrolases"/>
    <property type="match status" value="2"/>
</dbReference>
<feature type="coiled-coil region" evidence="1">
    <location>
        <begin position="153"/>
        <end position="187"/>
    </location>
</feature>
<dbReference type="Pfam" id="PF04313">
    <property type="entry name" value="HSDR_N"/>
    <property type="match status" value="1"/>
</dbReference>
<dbReference type="GO" id="GO:0005524">
    <property type="term" value="F:ATP binding"/>
    <property type="evidence" value="ECO:0007669"/>
    <property type="project" value="UniProtKB-KW"/>
</dbReference>
<evidence type="ECO:0000256" key="1">
    <source>
        <dbReference type="SAM" id="Coils"/>
    </source>
</evidence>
<evidence type="ECO:0000259" key="3">
    <source>
        <dbReference type="PROSITE" id="PS51194"/>
    </source>
</evidence>